<comment type="caution">
    <text evidence="1">The sequence shown here is derived from an EMBL/GenBank/DDBJ whole genome shotgun (WGS) entry which is preliminary data.</text>
</comment>
<reference evidence="1 2" key="1">
    <citation type="journal article" date="2012" name="FEBS Lett.">
        <title>Anammox organism KSU-1 expresses a NirK-type copper-containing nitrite reductase instead of a NirS-type with cytochrome cd1.</title>
        <authorList>
            <person name="Hira D."/>
            <person name="Toh H."/>
            <person name="Migita C.T."/>
            <person name="Okubo H."/>
            <person name="Nishiyama T."/>
            <person name="Hattori M."/>
            <person name="Furukawa K."/>
            <person name="Fujii T."/>
        </authorList>
    </citation>
    <scope>NUCLEOTIDE SEQUENCE [LARGE SCALE GENOMIC DNA]</scope>
</reference>
<evidence type="ECO:0000313" key="2">
    <source>
        <dbReference type="Proteomes" id="UP000002985"/>
    </source>
</evidence>
<accession>I3ILV8</accession>
<gene>
    <name evidence="1" type="ORF">KSU1_C1107</name>
</gene>
<protein>
    <submittedName>
        <fullName evidence="1">Uncharacterized protein</fullName>
    </submittedName>
</protein>
<dbReference type="InterPro" id="IPR021857">
    <property type="entry name" value="DUF3467"/>
</dbReference>
<dbReference type="Pfam" id="PF11950">
    <property type="entry name" value="DUF3467"/>
    <property type="match status" value="1"/>
</dbReference>
<dbReference type="STRING" id="247490.KSU1_C1107"/>
<keyword evidence="2" id="KW-1185">Reference proteome</keyword>
<proteinExistence type="predicted"/>
<dbReference type="Proteomes" id="UP000002985">
    <property type="component" value="Unassembled WGS sequence"/>
</dbReference>
<organism evidence="1 2">
    <name type="scientific">Candidatus Jettenia caeni</name>
    <dbReference type="NCBI Taxonomy" id="247490"/>
    <lineage>
        <taxon>Bacteria</taxon>
        <taxon>Pseudomonadati</taxon>
        <taxon>Planctomycetota</taxon>
        <taxon>Candidatus Brocadiia</taxon>
        <taxon>Candidatus Brocadiales</taxon>
        <taxon>Candidatus Brocadiaceae</taxon>
        <taxon>Candidatus Jettenia</taxon>
    </lineage>
</organism>
<evidence type="ECO:0000313" key="1">
    <source>
        <dbReference type="EMBL" id="GAB62703.1"/>
    </source>
</evidence>
<dbReference type="EMBL" id="BAFH01000003">
    <property type="protein sequence ID" value="GAB62703.1"/>
    <property type="molecule type" value="Genomic_DNA"/>
</dbReference>
<name>I3ILV8_9BACT</name>
<sequence length="76" mass="8768">MVVQHTEHEFILSFFEVRPPIFLGPDEEQKEKAAQLKSIKAECVARVIVASERMSDFVKVLQDNLSKYKTKSSQQE</sequence>
<dbReference type="AlphaFoldDB" id="I3ILV8"/>